<dbReference type="PANTHER" id="PTHR20992">
    <property type="entry name" value="AT15442P-RELATED"/>
    <property type="match status" value="1"/>
</dbReference>
<dbReference type="SUPFAM" id="SSF111331">
    <property type="entry name" value="NAD kinase/diacylglycerol kinase-like"/>
    <property type="match status" value="1"/>
</dbReference>
<comment type="caution">
    <text evidence="2">The sequence shown here is derived from an EMBL/GenBank/DDBJ whole genome shotgun (WGS) entry which is preliminary data.</text>
</comment>
<dbReference type="AlphaFoldDB" id="A0A1Y2K6S2"/>
<dbReference type="InterPro" id="IPR016064">
    <property type="entry name" value="NAD/diacylglycerol_kinase_sf"/>
</dbReference>
<dbReference type="EMBL" id="LVJN01000018">
    <property type="protein sequence ID" value="OSM05364.1"/>
    <property type="molecule type" value="Genomic_DNA"/>
</dbReference>
<accession>A0A1Y2K6S2</accession>
<evidence type="ECO:0000313" key="2">
    <source>
        <dbReference type="EMBL" id="OSM05364.1"/>
    </source>
</evidence>
<feature type="transmembrane region" description="Helical" evidence="1">
    <location>
        <begin position="335"/>
        <end position="352"/>
    </location>
</feature>
<keyword evidence="1" id="KW-1133">Transmembrane helix</keyword>
<sequence length="621" mass="66094">MHFLHDGAWDDLRAHLEGVAYAAHHFTSAQDALPGDGAVVLLYLDDERVRGILPTAVERGWEVAVLPHPEAPLAAARFGVERDLAEAVAHALQASAQSVRLLTCNDVVAFSSVTVGETLTLEAQRRSGSRWSVLGALARNVFKLRPFRYALSTAKEQSLTTAGIGLIILEGPTHGYLGKGLASLTVWDDQRLTALALAPRSVVGYLGLLWRIIVLRAVSQRALPPAMGLIRSARLAVETGRGVDYALDGRTLHADRLEITAVQTPLQVRLGARYPQADGAPPPDRDQFRMQGLPSGESARILDGARLPLFNHAAEDDFKELFQGLKESASFSRSFFALMVMSALLALFGLYANSAPVIIGAMILAPLMGPIISLSMGLARAHPLLIRDSVKTLLLGILTALLCAIVVAKLMPLRVLTHEMAARLSPNLLDLGVAVVSGMAGAYANAREEIAKGLAGVAIAVALVPPLCVLGIGLGWMDWSVVSGASLLFATNLVGIAVAGSVAFLALGFAPFHLARKGLWLSLALLGAVSVPLYLAFDKAIQSNRILSALGQARFADNAGYRITPLSVQQGRETVARVRVTSERPISSADLDAIQQRLSQAAGMPLTIEATVALRRSARPD</sequence>
<gene>
    <name evidence="2" type="ORF">MAIT1_03546</name>
</gene>
<dbReference type="Pfam" id="PF04087">
    <property type="entry name" value="DUF389"/>
    <property type="match status" value="1"/>
</dbReference>
<dbReference type="Proteomes" id="UP000194003">
    <property type="component" value="Unassembled WGS sequence"/>
</dbReference>
<feature type="transmembrane region" description="Helical" evidence="1">
    <location>
        <begin position="453"/>
        <end position="477"/>
    </location>
</feature>
<evidence type="ECO:0000313" key="3">
    <source>
        <dbReference type="Proteomes" id="UP000194003"/>
    </source>
</evidence>
<dbReference type="Gene3D" id="2.60.200.40">
    <property type="match status" value="1"/>
</dbReference>
<proteinExistence type="predicted"/>
<keyword evidence="1" id="KW-0812">Transmembrane</keyword>
<evidence type="ECO:0000256" key="1">
    <source>
        <dbReference type="SAM" id="Phobius"/>
    </source>
</evidence>
<dbReference type="NCBIfam" id="TIGR00341">
    <property type="entry name" value="TIGR00341 family protein"/>
    <property type="match status" value="1"/>
</dbReference>
<feature type="transmembrane region" description="Helical" evidence="1">
    <location>
        <begin position="390"/>
        <end position="408"/>
    </location>
</feature>
<dbReference type="InterPro" id="IPR005240">
    <property type="entry name" value="DUF389"/>
</dbReference>
<protein>
    <recommendedName>
        <fullName evidence="4">TIGR00341 family protein</fullName>
    </recommendedName>
</protein>
<organism evidence="2 3">
    <name type="scientific">Magnetofaba australis IT-1</name>
    <dbReference type="NCBI Taxonomy" id="1434232"/>
    <lineage>
        <taxon>Bacteria</taxon>
        <taxon>Pseudomonadati</taxon>
        <taxon>Pseudomonadota</taxon>
        <taxon>Magnetococcia</taxon>
        <taxon>Magnetococcales</taxon>
        <taxon>Magnetococcaceae</taxon>
        <taxon>Magnetofaba</taxon>
    </lineage>
</organism>
<name>A0A1Y2K6S2_9PROT</name>
<dbReference type="PANTHER" id="PTHR20992:SF9">
    <property type="entry name" value="AT15442P-RELATED"/>
    <property type="match status" value="1"/>
</dbReference>
<keyword evidence="1" id="KW-0472">Membrane</keyword>
<keyword evidence="3" id="KW-1185">Reference proteome</keyword>
<feature type="transmembrane region" description="Helical" evidence="1">
    <location>
        <begin position="519"/>
        <end position="537"/>
    </location>
</feature>
<feature type="transmembrane region" description="Helical" evidence="1">
    <location>
        <begin position="489"/>
        <end position="512"/>
    </location>
</feature>
<feature type="transmembrane region" description="Helical" evidence="1">
    <location>
        <begin position="358"/>
        <end position="378"/>
    </location>
</feature>
<reference evidence="2 3" key="1">
    <citation type="journal article" date="2016" name="BMC Genomics">
        <title>Combined genomic and structural analyses of a cultured magnetotactic bacterium reveals its niche adaptation to a dynamic environment.</title>
        <authorList>
            <person name="Araujo A.C."/>
            <person name="Morillo V."/>
            <person name="Cypriano J."/>
            <person name="Teixeira L.C."/>
            <person name="Leao P."/>
            <person name="Lyra S."/>
            <person name="Almeida L.G."/>
            <person name="Bazylinski D.A."/>
            <person name="Vasconcellos A.T."/>
            <person name="Abreu F."/>
            <person name="Lins U."/>
        </authorList>
    </citation>
    <scope>NUCLEOTIDE SEQUENCE [LARGE SCALE GENOMIC DNA]</scope>
    <source>
        <strain evidence="2 3">IT-1</strain>
    </source>
</reference>
<evidence type="ECO:0008006" key="4">
    <source>
        <dbReference type="Google" id="ProtNLM"/>
    </source>
</evidence>